<accession>A0A540MZP6</accession>
<gene>
    <name evidence="2" type="ORF">C1H46_010041</name>
</gene>
<feature type="region of interest" description="Disordered" evidence="1">
    <location>
        <begin position="1"/>
        <end position="105"/>
    </location>
</feature>
<name>A0A540MZP6_MALBA</name>
<keyword evidence="3" id="KW-1185">Reference proteome</keyword>
<reference evidence="2 3" key="1">
    <citation type="journal article" date="2019" name="G3 (Bethesda)">
        <title>Sequencing of a Wild Apple (Malus baccata) Genome Unravels the Differences Between Cultivated and Wild Apple Species Regarding Disease Resistance and Cold Tolerance.</title>
        <authorList>
            <person name="Chen X."/>
        </authorList>
    </citation>
    <scope>NUCLEOTIDE SEQUENCE [LARGE SCALE GENOMIC DNA]</scope>
    <source>
        <strain evidence="3">cv. Shandingzi</strain>
        <tissue evidence="2">Leaves</tissue>
    </source>
</reference>
<evidence type="ECO:0000313" key="3">
    <source>
        <dbReference type="Proteomes" id="UP000315295"/>
    </source>
</evidence>
<feature type="compositionally biased region" description="Acidic residues" evidence="1">
    <location>
        <begin position="93"/>
        <end position="105"/>
    </location>
</feature>
<sequence length="132" mass="14367">MDEDSTPHPNSVETPRANQLPPVPKFSAGVKGNQPGSLPNDSTRHPNSVETPRTNQLPPVPKFSGEYYASRRTTQPMDIDNLMSDNEGLSNDEGSDNEGLSDDEDRIVDHGSLEVVKDFWCALAVESLFGVG</sequence>
<proteinExistence type="predicted"/>
<organism evidence="2 3">
    <name type="scientific">Malus baccata</name>
    <name type="common">Siberian crab apple</name>
    <name type="synonym">Pyrus baccata</name>
    <dbReference type="NCBI Taxonomy" id="106549"/>
    <lineage>
        <taxon>Eukaryota</taxon>
        <taxon>Viridiplantae</taxon>
        <taxon>Streptophyta</taxon>
        <taxon>Embryophyta</taxon>
        <taxon>Tracheophyta</taxon>
        <taxon>Spermatophyta</taxon>
        <taxon>Magnoliopsida</taxon>
        <taxon>eudicotyledons</taxon>
        <taxon>Gunneridae</taxon>
        <taxon>Pentapetalae</taxon>
        <taxon>rosids</taxon>
        <taxon>fabids</taxon>
        <taxon>Rosales</taxon>
        <taxon>Rosaceae</taxon>
        <taxon>Amygdaloideae</taxon>
        <taxon>Maleae</taxon>
        <taxon>Malus</taxon>
    </lineage>
</organism>
<feature type="compositionally biased region" description="Polar residues" evidence="1">
    <location>
        <begin position="34"/>
        <end position="57"/>
    </location>
</feature>
<evidence type="ECO:0000256" key="1">
    <source>
        <dbReference type="SAM" id="MobiDB-lite"/>
    </source>
</evidence>
<protein>
    <submittedName>
        <fullName evidence="2">Uncharacterized protein</fullName>
    </submittedName>
</protein>
<feature type="compositionally biased region" description="Polar residues" evidence="1">
    <location>
        <begin position="7"/>
        <end position="17"/>
    </location>
</feature>
<comment type="caution">
    <text evidence="2">The sequence shown here is derived from an EMBL/GenBank/DDBJ whole genome shotgun (WGS) entry which is preliminary data.</text>
</comment>
<evidence type="ECO:0000313" key="2">
    <source>
        <dbReference type="EMBL" id="TQE04256.1"/>
    </source>
</evidence>
<dbReference type="EMBL" id="VIEB01000142">
    <property type="protein sequence ID" value="TQE04256.1"/>
    <property type="molecule type" value="Genomic_DNA"/>
</dbReference>
<dbReference type="AlphaFoldDB" id="A0A540MZP6"/>
<dbReference type="Proteomes" id="UP000315295">
    <property type="component" value="Unassembled WGS sequence"/>
</dbReference>